<feature type="region of interest" description="Disordered" evidence="2">
    <location>
        <begin position="1"/>
        <end position="84"/>
    </location>
</feature>
<comment type="caution">
    <text evidence="4">The sequence shown here is derived from an EMBL/GenBank/DDBJ whole genome shotgun (WGS) entry which is preliminary data.</text>
</comment>
<evidence type="ECO:0000256" key="1">
    <source>
        <dbReference type="ARBA" id="ARBA00023450"/>
    </source>
</evidence>
<sequence length="748" mass="78038">MSVAAESVRGMNRSSDTPFSRSADRERKGAPGGVPGAVRAGQGGSPGAADSVPGAGRAGQDDPAARTDFLSSSHPDPGFPVPSGEVFCADPALVEDHAPESLPEGFAGQLSLRGPESLGYAETVSALERLGILISWAQAQQARVAARLEVLFARDITDASGRKEPALAMSLAAAEASTVLNIPHMTAMQLISESTRLCTDAPQTLARLAEGKIALQHARIILEETQNLPTDILEPQPEPETCAGSEDAAAPTGNGTPPDGEPGQLDLGLEDPSTLFGQTGPGGPQGPGGPEGPGGAGGAAGPDGADGVQDGPGDAASAGDREASPVLTVRAAFERDLLAAAEGRTAAGFGRRARRLRESRFPDLIPVRHREAKDKRRVMFQPLPDGMSCLSAIIAAEKGQAMFAALTGAAKAGKRAGDPRTMDQLRADTLTELLLTEQAGTQPTEPEDAPPPPSGTSSTGTGSPTGSGTADGGTWGGAAGSLYESCCAPGIQTHGLDPAGHRLSGPDTSSMGAAGEIPSAPGRTDAAGTTSTAAGNSRQDKRPRRAERYRTQNRNRTNNRDRSKVRTEVMVLINADTLAGLDENPAELNGYGPISAETARSMILEALHWTPLLQDPATGEILTVGRTRRIPAGLKRWLQARDGTCRFPGCSVNVTHAEIDHTTPYARGGPTDHTNLEHLCPKHHRFKTLGHWKARQPEAGTIEWNSPTGRTYTTDPTLGYLPSPRNLRPSDPRPETTPQPPDDDPPPF</sequence>
<accession>A0ABP5AFC1</accession>
<feature type="domain" description="HNH nuclease" evidence="3">
    <location>
        <begin position="633"/>
        <end position="685"/>
    </location>
</feature>
<feature type="compositionally biased region" description="Low complexity" evidence="2">
    <location>
        <begin position="302"/>
        <end position="316"/>
    </location>
</feature>
<evidence type="ECO:0000259" key="3">
    <source>
        <dbReference type="SMART" id="SM00507"/>
    </source>
</evidence>
<evidence type="ECO:0000256" key="2">
    <source>
        <dbReference type="SAM" id="MobiDB-lite"/>
    </source>
</evidence>
<feature type="compositionally biased region" description="Polar residues" evidence="2">
    <location>
        <begin position="703"/>
        <end position="716"/>
    </location>
</feature>
<dbReference type="Gene3D" id="1.10.30.50">
    <property type="match status" value="1"/>
</dbReference>
<feature type="compositionally biased region" description="Gly residues" evidence="2">
    <location>
        <begin position="30"/>
        <end position="46"/>
    </location>
</feature>
<feature type="compositionally biased region" description="Gly residues" evidence="2">
    <location>
        <begin position="463"/>
        <end position="475"/>
    </location>
</feature>
<evidence type="ECO:0000313" key="5">
    <source>
        <dbReference type="Proteomes" id="UP001500784"/>
    </source>
</evidence>
<dbReference type="Proteomes" id="UP001500784">
    <property type="component" value="Unassembled WGS sequence"/>
</dbReference>
<dbReference type="SMART" id="SM00507">
    <property type="entry name" value="HNHc"/>
    <property type="match status" value="1"/>
</dbReference>
<organism evidence="4 5">
    <name type="scientific">Arthrobacter gandavensis</name>
    <dbReference type="NCBI Taxonomy" id="169960"/>
    <lineage>
        <taxon>Bacteria</taxon>
        <taxon>Bacillati</taxon>
        <taxon>Actinomycetota</taxon>
        <taxon>Actinomycetes</taxon>
        <taxon>Micrococcales</taxon>
        <taxon>Micrococcaceae</taxon>
        <taxon>Arthrobacter</taxon>
    </lineage>
</organism>
<name>A0ABP5AFC1_9MICC</name>
<dbReference type="EMBL" id="BAAALV010000002">
    <property type="protein sequence ID" value="GAA1912477.1"/>
    <property type="molecule type" value="Genomic_DNA"/>
</dbReference>
<proteinExistence type="inferred from homology"/>
<gene>
    <name evidence="4" type="ORF">GCM10009688_16770</name>
</gene>
<dbReference type="Pfam" id="PF01844">
    <property type="entry name" value="HNH"/>
    <property type="match status" value="1"/>
</dbReference>
<feature type="compositionally biased region" description="Gly residues" evidence="2">
    <location>
        <begin position="279"/>
        <end position="301"/>
    </location>
</feature>
<protein>
    <recommendedName>
        <fullName evidence="3">HNH nuclease domain-containing protein</fullName>
    </recommendedName>
</protein>
<feature type="compositionally biased region" description="Low complexity" evidence="2">
    <location>
        <begin position="522"/>
        <end position="535"/>
    </location>
</feature>
<comment type="similarity">
    <text evidence="1">Belongs to the Rv1128c/1148c/1588c/1702c/1945/3466 family.</text>
</comment>
<dbReference type="InterPro" id="IPR003870">
    <property type="entry name" value="DUF222"/>
</dbReference>
<dbReference type="InterPro" id="IPR002711">
    <property type="entry name" value="HNH"/>
</dbReference>
<dbReference type="Pfam" id="PF02720">
    <property type="entry name" value="DUF222"/>
    <property type="match status" value="1"/>
</dbReference>
<dbReference type="CDD" id="cd00085">
    <property type="entry name" value="HNHc"/>
    <property type="match status" value="1"/>
</dbReference>
<dbReference type="InterPro" id="IPR003615">
    <property type="entry name" value="HNH_nuc"/>
</dbReference>
<feature type="region of interest" description="Disordered" evidence="2">
    <location>
        <begin position="226"/>
        <end position="323"/>
    </location>
</feature>
<feature type="compositionally biased region" description="Basic residues" evidence="2">
    <location>
        <begin position="541"/>
        <end position="553"/>
    </location>
</feature>
<keyword evidence="5" id="KW-1185">Reference proteome</keyword>
<feature type="region of interest" description="Disordered" evidence="2">
    <location>
        <begin position="497"/>
        <end position="562"/>
    </location>
</feature>
<reference evidence="5" key="1">
    <citation type="journal article" date="2019" name="Int. J. Syst. Evol. Microbiol.">
        <title>The Global Catalogue of Microorganisms (GCM) 10K type strain sequencing project: providing services to taxonomists for standard genome sequencing and annotation.</title>
        <authorList>
            <consortium name="The Broad Institute Genomics Platform"/>
            <consortium name="The Broad Institute Genome Sequencing Center for Infectious Disease"/>
            <person name="Wu L."/>
            <person name="Ma J."/>
        </authorList>
    </citation>
    <scope>NUCLEOTIDE SEQUENCE [LARGE SCALE GENOMIC DNA]</scope>
    <source>
        <strain evidence="5">JCM 13316</strain>
    </source>
</reference>
<feature type="region of interest" description="Disordered" evidence="2">
    <location>
        <begin position="439"/>
        <end position="475"/>
    </location>
</feature>
<evidence type="ECO:0000313" key="4">
    <source>
        <dbReference type="EMBL" id="GAA1912477.1"/>
    </source>
</evidence>
<feature type="region of interest" description="Disordered" evidence="2">
    <location>
        <begin position="697"/>
        <end position="748"/>
    </location>
</feature>